<comment type="caution">
    <text evidence="5">The sequence shown here is derived from an EMBL/GenBank/DDBJ whole genome shotgun (WGS) entry which is preliminary data.</text>
</comment>
<dbReference type="SUPFAM" id="SSF54928">
    <property type="entry name" value="RNA-binding domain, RBD"/>
    <property type="match status" value="1"/>
</dbReference>
<dbReference type="Proteomes" id="UP000298416">
    <property type="component" value="Unassembled WGS sequence"/>
</dbReference>
<evidence type="ECO:0000256" key="3">
    <source>
        <dbReference type="PROSITE-ProRule" id="PRU00176"/>
    </source>
</evidence>
<gene>
    <name evidence="5" type="ORF">SASPL_102012</name>
</gene>
<organism evidence="5">
    <name type="scientific">Salvia splendens</name>
    <name type="common">Scarlet sage</name>
    <dbReference type="NCBI Taxonomy" id="180675"/>
    <lineage>
        <taxon>Eukaryota</taxon>
        <taxon>Viridiplantae</taxon>
        <taxon>Streptophyta</taxon>
        <taxon>Embryophyta</taxon>
        <taxon>Tracheophyta</taxon>
        <taxon>Spermatophyta</taxon>
        <taxon>Magnoliopsida</taxon>
        <taxon>eudicotyledons</taxon>
        <taxon>Gunneridae</taxon>
        <taxon>Pentapetalae</taxon>
        <taxon>asterids</taxon>
        <taxon>lamiids</taxon>
        <taxon>Lamiales</taxon>
        <taxon>Lamiaceae</taxon>
        <taxon>Nepetoideae</taxon>
        <taxon>Mentheae</taxon>
        <taxon>Salviinae</taxon>
        <taxon>Salvia</taxon>
        <taxon>Salvia subgen. Calosphace</taxon>
        <taxon>core Calosphace</taxon>
    </lineage>
</organism>
<keyword evidence="6" id="KW-1185">Reference proteome</keyword>
<evidence type="ECO:0000256" key="2">
    <source>
        <dbReference type="ARBA" id="ARBA00022884"/>
    </source>
</evidence>
<proteinExistence type="predicted"/>
<dbReference type="InterPro" id="IPR035979">
    <property type="entry name" value="RBD_domain_sf"/>
</dbReference>
<evidence type="ECO:0000313" key="5">
    <source>
        <dbReference type="EMBL" id="KAG6437102.1"/>
    </source>
</evidence>
<protein>
    <recommendedName>
        <fullName evidence="4">RRM domain-containing protein</fullName>
    </recommendedName>
</protein>
<dbReference type="InterPro" id="IPR012677">
    <property type="entry name" value="Nucleotide-bd_a/b_plait_sf"/>
</dbReference>
<dbReference type="Pfam" id="PF00076">
    <property type="entry name" value="RRM_1"/>
    <property type="match status" value="1"/>
</dbReference>
<evidence type="ECO:0000259" key="4">
    <source>
        <dbReference type="PROSITE" id="PS50102"/>
    </source>
</evidence>
<dbReference type="GO" id="GO:0003723">
    <property type="term" value="F:RNA binding"/>
    <property type="evidence" value="ECO:0007669"/>
    <property type="project" value="UniProtKB-UniRule"/>
</dbReference>
<sequence length="322" mass="35092">MARDCSNGGGMVEVMEYVITVEDLGIWLGNVLVEIAAVAVPAGLVSPVGSQVTWRGIVCAAEVATAVEAAEEAVSTAVNLDTLEEAIYFASNAKDDLNFTHVNGKPIRIMFSHRDPSLRKSGYANLFIKNLDQAIDTKALFKTFSAFGTVLSCKIAVDHNENSRGYGFVQNPQTEEIKSLIGKPLFLSTNRRIADRPLGSVVGAPLARTLCVMGRPRFAPAGFGGNSPPFVAFPLLQWTPSPLPPSPARVDRGPEIPLSLTYRRCRDTPSPRPLHPTRQVIVAACSWWRRWSRRSSLFLVRSLPLNTIRAGKRNVTVEPGRG</sequence>
<keyword evidence="1" id="KW-0677">Repeat</keyword>
<dbReference type="PROSITE" id="PS50102">
    <property type="entry name" value="RRM"/>
    <property type="match status" value="1"/>
</dbReference>
<dbReference type="Gene3D" id="3.30.70.330">
    <property type="match status" value="1"/>
</dbReference>
<evidence type="ECO:0000256" key="1">
    <source>
        <dbReference type="ARBA" id="ARBA00022737"/>
    </source>
</evidence>
<reference evidence="5" key="2">
    <citation type="submission" date="2020-08" db="EMBL/GenBank/DDBJ databases">
        <title>Plant Genome Project.</title>
        <authorList>
            <person name="Zhang R.-G."/>
        </authorList>
    </citation>
    <scope>NUCLEOTIDE SEQUENCE</scope>
    <source>
        <strain evidence="5">Huo1</strain>
        <tissue evidence="5">Leaf</tissue>
    </source>
</reference>
<evidence type="ECO:0000313" key="6">
    <source>
        <dbReference type="Proteomes" id="UP000298416"/>
    </source>
</evidence>
<feature type="domain" description="RRM" evidence="4">
    <location>
        <begin position="124"/>
        <end position="192"/>
    </location>
</feature>
<dbReference type="SMART" id="SM00360">
    <property type="entry name" value="RRM"/>
    <property type="match status" value="1"/>
</dbReference>
<name>A0A8X9ABR2_SALSN</name>
<dbReference type="InterPro" id="IPR000504">
    <property type="entry name" value="RRM_dom"/>
</dbReference>
<dbReference type="AlphaFoldDB" id="A0A8X9ABR2"/>
<dbReference type="PANTHER" id="PTHR24012">
    <property type="entry name" value="RNA BINDING PROTEIN"/>
    <property type="match status" value="1"/>
</dbReference>
<dbReference type="EMBL" id="PNBA02000001">
    <property type="protein sequence ID" value="KAG6437102.1"/>
    <property type="molecule type" value="Genomic_DNA"/>
</dbReference>
<keyword evidence="2 3" id="KW-0694">RNA-binding</keyword>
<accession>A0A8X9ABR2</accession>
<reference evidence="5" key="1">
    <citation type="submission" date="2018-01" db="EMBL/GenBank/DDBJ databases">
        <authorList>
            <person name="Mao J.F."/>
        </authorList>
    </citation>
    <scope>NUCLEOTIDE SEQUENCE</scope>
    <source>
        <strain evidence="5">Huo1</strain>
        <tissue evidence="5">Leaf</tissue>
    </source>
</reference>